<dbReference type="Pfam" id="PF02486">
    <property type="entry name" value="Rep_trans"/>
    <property type="match status" value="1"/>
</dbReference>
<keyword evidence="3" id="KW-1185">Reference proteome</keyword>
<proteinExistence type="predicted"/>
<organism evidence="2 3">
    <name type="scientific">Simonsiella muelleri ATCC 29453</name>
    <dbReference type="NCBI Taxonomy" id="641147"/>
    <lineage>
        <taxon>Bacteria</taxon>
        <taxon>Pseudomonadati</taxon>
        <taxon>Pseudomonadota</taxon>
        <taxon>Betaproteobacteria</taxon>
        <taxon>Neisseriales</taxon>
        <taxon>Neisseriaceae</taxon>
        <taxon>Simonsiella</taxon>
    </lineage>
</organism>
<dbReference type="InterPro" id="IPR003491">
    <property type="entry name" value="REP-like_C"/>
</dbReference>
<dbReference type="AlphaFoldDB" id="V9H5S4"/>
<gene>
    <name evidence="2" type="ORF">HMPREF9021_01293</name>
</gene>
<sequence length="428" mass="49174">MSLDFQIQKFNYVLSVNGKLLEVPLRRGRADSAFIDYLTFTVSKSTFRDRLAASNVVFMTEPDDEVYIHYISEVLQEIFGFGIGEKKQGKGKFFYNAYYQLGSSEVNYGTVHIGGQRGTVLIDLSGVGCQAALDGWEQRLYQFALTAERFQISRLDAAIDFFQGEFNTLKALSYYKKGLFDVRGMRPKYKLEGTDWFNNDGTGKTLYIGRRGSSKFCRVYEKGKQLGDVNSDWVRFEIEFRKNDCQIPIDMLINTGQYLAGAYKVGEKFMNAVSKRIESTNLKAETTLNQKIFHGRNQVGKLVRYLFDLGWDYERIVKSLIAEAGKYPSGLKPLEYDCTAKQVTYQHHGLIEEKAGCSQQSEMDWLCEKIQQTRLSSSALQEFNEEVEQWQFQYNQSKSDNPIISRVAEIEARQLIDKLFSKYAKYLA</sequence>
<evidence type="ECO:0000313" key="2">
    <source>
        <dbReference type="EMBL" id="EFG30687.1"/>
    </source>
</evidence>
<dbReference type="KEGG" id="smur:BWP33_06415"/>
<dbReference type="eggNOG" id="COG2946">
    <property type="taxonomic scope" value="Bacteria"/>
</dbReference>
<dbReference type="HOGENOM" id="CLU_037950_0_1_4"/>
<comment type="caution">
    <text evidence="2">The sequence shown here is derived from an EMBL/GenBank/DDBJ whole genome shotgun (WGS) entry which is preliminary data.</text>
</comment>
<dbReference type="STRING" id="641147.HMPREF9021_01293"/>
<feature type="domain" description="Replication initiation protein-like C-terminal" evidence="1">
    <location>
        <begin position="151"/>
        <end position="319"/>
    </location>
</feature>
<dbReference type="OrthoDB" id="9809126at2"/>
<evidence type="ECO:0000259" key="1">
    <source>
        <dbReference type="Pfam" id="PF02486"/>
    </source>
</evidence>
<dbReference type="EMBL" id="ADCY02000050">
    <property type="protein sequence ID" value="EFG30687.1"/>
    <property type="molecule type" value="Genomic_DNA"/>
</dbReference>
<evidence type="ECO:0000313" key="3">
    <source>
        <dbReference type="Proteomes" id="UP000017813"/>
    </source>
</evidence>
<protein>
    <recommendedName>
        <fullName evidence="1">Replication initiation protein-like C-terminal domain-containing protein</fullName>
    </recommendedName>
</protein>
<dbReference type="RefSeq" id="WP_002642609.1">
    <property type="nucleotide sequence ID" value="NZ_CP019448.1"/>
</dbReference>
<name>V9H5S4_9NEIS</name>
<reference evidence="2 3" key="2">
    <citation type="submission" date="2011-10" db="EMBL/GenBank/DDBJ databases">
        <title>The Genome Sequence of Simonsiella muelleri ATCC 29453.</title>
        <authorList>
            <consortium name="The Broad Institute Genome Sequencing Platform"/>
            <consortium name="The Broad Institute Genome Sequencing Center for Infectious Disease"/>
            <person name="Earl A."/>
            <person name="Ward D."/>
            <person name="Feldgarden M."/>
            <person name="Gevers D."/>
            <person name="Izard J."/>
            <person name="Baranova O.V."/>
            <person name="Blanton J.M."/>
            <person name="Tanner A.C."/>
            <person name="Dewhirst F."/>
            <person name="Young S.K."/>
            <person name="Zeng Q."/>
            <person name="Gargeya S."/>
            <person name="Fitzgerald M."/>
            <person name="Haas B."/>
            <person name="Abouelleil A."/>
            <person name="Alvarado L."/>
            <person name="Arachchi H.M."/>
            <person name="Berlin A."/>
            <person name="Brown A."/>
            <person name="Chapman S.B."/>
            <person name="Chen Z."/>
            <person name="Dunbar C."/>
            <person name="Freedman E."/>
            <person name="Gearin G."/>
            <person name="Goldberg J."/>
            <person name="Griggs A."/>
            <person name="Gujja S."/>
            <person name="Heiman D."/>
            <person name="Howarth C."/>
            <person name="Larson L."/>
            <person name="Lui A."/>
            <person name="MacDonald P.J.P."/>
            <person name="Montmayeur A."/>
            <person name="Murphy C."/>
            <person name="Neiman D."/>
            <person name="Pearson M."/>
            <person name="Priest M."/>
            <person name="Roberts A."/>
            <person name="Saif S."/>
            <person name="Shea T."/>
            <person name="Shenoy N."/>
            <person name="Sisk P."/>
            <person name="Stolte C."/>
            <person name="Sykes S."/>
            <person name="Wortman J."/>
            <person name="Nusbaum C."/>
            <person name="Birren B."/>
        </authorList>
    </citation>
    <scope>NUCLEOTIDE SEQUENCE [LARGE SCALE GENOMIC DNA]</scope>
    <source>
        <strain evidence="2 3">ATCC 29453</strain>
    </source>
</reference>
<accession>V9H5S4</accession>
<reference evidence="2 3" key="1">
    <citation type="submission" date="2010-03" db="EMBL/GenBank/DDBJ databases">
        <authorList>
            <consortium name="The Broad Institute Genome Sequencing Platform"/>
            <person name="Ward D."/>
            <person name="Earl A."/>
            <person name="Feldgarden M."/>
            <person name="Gevers D."/>
            <person name="Young S."/>
            <person name="Zeng Q."/>
            <person name="Koehrsen M."/>
            <person name="Alvarado L."/>
            <person name="Berlin A.M."/>
            <person name="Borenstein D."/>
            <person name="Chapman S.B."/>
            <person name="Chen Z."/>
            <person name="Engels R."/>
            <person name="Freedman E."/>
            <person name="Gellesch M."/>
            <person name="Goldberg J."/>
            <person name="Griggs A."/>
            <person name="Gujja S."/>
            <person name="Heilman E.R."/>
            <person name="Heiman D.I."/>
            <person name="Hepburn T.A."/>
            <person name="Howarth C."/>
            <person name="Jen D."/>
            <person name="Larson L."/>
            <person name="Mehta T."/>
            <person name="Park D."/>
            <person name="Pearson M."/>
            <person name="Richards J."/>
            <person name="Roberts A."/>
            <person name="Saif S."/>
            <person name="Shea T.D."/>
            <person name="Shenoy N."/>
            <person name="Sisk P."/>
            <person name="Stolte C."/>
            <person name="Sykes S.N."/>
            <person name="Walk T."/>
            <person name="White J."/>
            <person name="Yandava C."/>
            <person name="Izard J."/>
            <person name="Baranova O.V."/>
            <person name="Blanton J.M."/>
            <person name="Tanner A.C."/>
            <person name="Dewhirst F."/>
            <person name="Haas B."/>
            <person name="Nusbaum C."/>
            <person name="Birren B."/>
        </authorList>
    </citation>
    <scope>NUCLEOTIDE SEQUENCE [LARGE SCALE GENOMIC DNA]</scope>
    <source>
        <strain evidence="2 3">ATCC 29453</strain>
    </source>
</reference>
<dbReference type="Proteomes" id="UP000017813">
    <property type="component" value="Unassembled WGS sequence"/>
</dbReference>